<feature type="compositionally biased region" description="Basic and acidic residues" evidence="1">
    <location>
        <begin position="1082"/>
        <end position="1095"/>
    </location>
</feature>
<keyword evidence="4" id="KW-1185">Reference proteome</keyword>
<organism evidence="3 4">
    <name type="scientific">Cymbomonas tetramitiformis</name>
    <dbReference type="NCBI Taxonomy" id="36881"/>
    <lineage>
        <taxon>Eukaryota</taxon>
        <taxon>Viridiplantae</taxon>
        <taxon>Chlorophyta</taxon>
        <taxon>Pyramimonadophyceae</taxon>
        <taxon>Pyramimonadales</taxon>
        <taxon>Pyramimonadaceae</taxon>
        <taxon>Cymbomonas</taxon>
    </lineage>
</organism>
<feature type="region of interest" description="Disordered" evidence="1">
    <location>
        <begin position="517"/>
        <end position="573"/>
    </location>
</feature>
<feature type="region of interest" description="Disordered" evidence="1">
    <location>
        <begin position="864"/>
        <end position="912"/>
    </location>
</feature>
<dbReference type="InterPro" id="IPR045606">
    <property type="entry name" value="ATXR3_C"/>
</dbReference>
<evidence type="ECO:0000256" key="1">
    <source>
        <dbReference type="SAM" id="MobiDB-lite"/>
    </source>
</evidence>
<dbReference type="Pfam" id="PF19633">
    <property type="entry name" value="SDG2_C"/>
    <property type="match status" value="2"/>
</dbReference>
<sequence length="1170" mass="126403">MAGGQQRQKRARKPNAAAYIGYVEDDEDIGSIMKKFEQIEKFQEAQAISKKEEDVGNPLSEEELQKALSIDSNQIPVQLAPAQVQDRKCHGRLVEQLTDAKPGSKTKASPYERVWDYVPAQISESEADMALGKIRYQDSQGPLDTTAEIKNVEDHLLEVELKGIDAYTREQVCEAVSGTLSAEDAFRFVEKYLLPALHRRALSVGLKGSKKVLNPCLRVPRGVSVTPAGLTLQGAAADILVDKGIPPQFQEAAEKFVAKAKDNPADFRCHAKGVGLICNAAAGFEKDQYLGEYLGEVYPPWRWCEREAAGLAVKKEVNAKSNIPIFYNMLLELPESSENSKGYDVLWVDAKHRGSLLTRASHSCDPNVYTESKPRGGRFAVSLFAKRPIHCGEEIVYDYHCRTDSKYEMEKSICLCGTRLCRGSYVSYYNTELVETMVNDKHTTAHATALLLRACEDPTVESSHMEILRRNRLEDSVLGDLPPWGKKFAALVLEFVEAEREWLIENLTGHIFVDVADKDADSPTPSKAAAAPMEMETEPKGPQEESTDAAPAAPDDEAGAGGAKACGEESEKPLPGVYSAAQAKAEAEMMYDQRLMSLVISLDKVKYVLRQQKGELATAAPLRYMTDRQLVAHLWNGKDSVARRTMQAAAPHLSPEQQEAAAVALGASTLVMHALPLMPIGNQKEIGRSLHSARKRLQRLADKLTGFSTDSQSWHVAAADVLRLQANTVCFFAPANYSAYTSPYVEVGHMGNGEGVVHQKTYGQHEVWAMLALWHKETLPDPEPRLKATWHTMHLPDMDRCYSQVAAAGALKYDQQSVMEKLYEAPFTAWGSGGAARGKWFPFGHSSTKPSLVFGSPMFDNLLHPPQPTAVKQASDTAAAATPLAPSASIPPSDSPASPVTAGDDSQAKSLAAADATAQSLCPTAASAVHSSLQPSSKLPPACPSAGSQPQPSCSLDSGVSASCHPQRNSTPSAGASTCPPGLGDVSPVYRDAASKDKKEPDPTELGSDPQSATPQLPSGAVRAGGALHGDQEGFEAGTSPAERLLASTGPDATQELAGSPIEAMDKENAGCGKRGGVSQDPAEKRRVGEKDAPPAKRSRTKVQGSRMPKECIGRICLTCFKESSKVVLVMSDKEANAHWHEHHPQHTLPADTMAGSKPATSPLLKFLKP</sequence>
<comment type="caution">
    <text evidence="3">The sequence shown here is derived from an EMBL/GenBank/DDBJ whole genome shotgun (WGS) entry which is preliminary data.</text>
</comment>
<name>A0AAE0L1B2_9CHLO</name>
<dbReference type="PROSITE" id="PS50280">
    <property type="entry name" value="SET"/>
    <property type="match status" value="1"/>
</dbReference>
<dbReference type="PANTHER" id="PTHR46655">
    <property type="entry name" value="HISTONE-LYSINE N-METHYLTRANSFERASE ATXR3"/>
    <property type="match status" value="1"/>
</dbReference>
<feature type="compositionally biased region" description="Basic and acidic residues" evidence="1">
    <location>
        <begin position="993"/>
        <end position="1002"/>
    </location>
</feature>
<dbReference type="SUPFAM" id="SSF82199">
    <property type="entry name" value="SET domain"/>
    <property type="match status" value="1"/>
</dbReference>
<dbReference type="Proteomes" id="UP001190700">
    <property type="component" value="Unassembled WGS sequence"/>
</dbReference>
<dbReference type="PANTHER" id="PTHR46655:SF1">
    <property type="entry name" value="HISTONE-LYSINE N-METHYLTRANSFERASE ATXR3"/>
    <property type="match status" value="1"/>
</dbReference>
<dbReference type="Pfam" id="PF00856">
    <property type="entry name" value="SET"/>
    <property type="match status" value="1"/>
</dbReference>
<protein>
    <recommendedName>
        <fullName evidence="2">SET domain-containing protein</fullName>
    </recommendedName>
</protein>
<feature type="compositionally biased region" description="Low complexity" evidence="1">
    <location>
        <begin position="874"/>
        <end position="899"/>
    </location>
</feature>
<feature type="region of interest" description="Disordered" evidence="1">
    <location>
        <begin position="1146"/>
        <end position="1170"/>
    </location>
</feature>
<gene>
    <name evidence="3" type="ORF">CYMTET_23338</name>
</gene>
<evidence type="ECO:0000313" key="3">
    <source>
        <dbReference type="EMBL" id="KAK3268144.1"/>
    </source>
</evidence>
<dbReference type="InterPro" id="IPR001214">
    <property type="entry name" value="SET_dom"/>
</dbReference>
<dbReference type="Gene3D" id="2.170.270.10">
    <property type="entry name" value="SET domain"/>
    <property type="match status" value="1"/>
</dbReference>
<evidence type="ECO:0000259" key="2">
    <source>
        <dbReference type="PROSITE" id="PS50280"/>
    </source>
</evidence>
<dbReference type="EMBL" id="LGRX02012001">
    <property type="protein sequence ID" value="KAK3268144.1"/>
    <property type="molecule type" value="Genomic_DNA"/>
</dbReference>
<dbReference type="SMART" id="SM00317">
    <property type="entry name" value="SET"/>
    <property type="match status" value="1"/>
</dbReference>
<feature type="region of interest" description="Disordered" evidence="1">
    <location>
        <begin position="1063"/>
        <end position="1107"/>
    </location>
</feature>
<feature type="domain" description="SET" evidence="2">
    <location>
        <begin position="255"/>
        <end position="400"/>
    </location>
</feature>
<feature type="region of interest" description="Disordered" evidence="1">
    <location>
        <begin position="932"/>
        <end position="1036"/>
    </location>
</feature>
<accession>A0AAE0L1B2</accession>
<dbReference type="AlphaFoldDB" id="A0AAE0L1B2"/>
<proteinExistence type="predicted"/>
<reference evidence="3 4" key="1">
    <citation type="journal article" date="2015" name="Genome Biol. Evol.">
        <title>Comparative Genomics of a Bacterivorous Green Alga Reveals Evolutionary Causalities and Consequences of Phago-Mixotrophic Mode of Nutrition.</title>
        <authorList>
            <person name="Burns J.A."/>
            <person name="Paasch A."/>
            <person name="Narechania A."/>
            <person name="Kim E."/>
        </authorList>
    </citation>
    <scope>NUCLEOTIDE SEQUENCE [LARGE SCALE GENOMIC DNA]</scope>
    <source>
        <strain evidence="3 4">PLY_AMNH</strain>
    </source>
</reference>
<evidence type="ECO:0000313" key="4">
    <source>
        <dbReference type="Proteomes" id="UP001190700"/>
    </source>
</evidence>
<dbReference type="InterPro" id="IPR046341">
    <property type="entry name" value="SET_dom_sf"/>
</dbReference>
<feature type="compositionally biased region" description="Polar residues" evidence="1">
    <location>
        <begin position="946"/>
        <end position="976"/>
    </location>
</feature>